<accession>A0AAV7MG87</accession>
<protein>
    <submittedName>
        <fullName evidence="1">Uncharacterized protein</fullName>
    </submittedName>
</protein>
<proteinExistence type="predicted"/>
<gene>
    <name evidence="1" type="ORF">NDU88_006621</name>
</gene>
<evidence type="ECO:0000313" key="1">
    <source>
        <dbReference type="EMBL" id="KAJ1101554.1"/>
    </source>
</evidence>
<name>A0AAV7MG87_PLEWA</name>
<keyword evidence="2" id="KW-1185">Reference proteome</keyword>
<organism evidence="1 2">
    <name type="scientific">Pleurodeles waltl</name>
    <name type="common">Iberian ribbed newt</name>
    <dbReference type="NCBI Taxonomy" id="8319"/>
    <lineage>
        <taxon>Eukaryota</taxon>
        <taxon>Metazoa</taxon>
        <taxon>Chordata</taxon>
        <taxon>Craniata</taxon>
        <taxon>Vertebrata</taxon>
        <taxon>Euteleostomi</taxon>
        <taxon>Amphibia</taxon>
        <taxon>Batrachia</taxon>
        <taxon>Caudata</taxon>
        <taxon>Salamandroidea</taxon>
        <taxon>Salamandridae</taxon>
        <taxon>Pleurodelinae</taxon>
        <taxon>Pleurodeles</taxon>
    </lineage>
</organism>
<dbReference type="AlphaFoldDB" id="A0AAV7MG87"/>
<reference evidence="1" key="1">
    <citation type="journal article" date="2022" name="bioRxiv">
        <title>Sequencing and chromosome-scale assembly of the giantPleurodeles waltlgenome.</title>
        <authorList>
            <person name="Brown T."/>
            <person name="Elewa A."/>
            <person name="Iarovenko S."/>
            <person name="Subramanian E."/>
            <person name="Araus A.J."/>
            <person name="Petzold A."/>
            <person name="Susuki M."/>
            <person name="Suzuki K.-i.T."/>
            <person name="Hayashi T."/>
            <person name="Toyoda A."/>
            <person name="Oliveira C."/>
            <person name="Osipova E."/>
            <person name="Leigh N.D."/>
            <person name="Simon A."/>
            <person name="Yun M.H."/>
        </authorList>
    </citation>
    <scope>NUCLEOTIDE SEQUENCE</scope>
    <source>
        <strain evidence="1">20211129_DDA</strain>
        <tissue evidence="1">Liver</tissue>
    </source>
</reference>
<evidence type="ECO:0000313" key="2">
    <source>
        <dbReference type="Proteomes" id="UP001066276"/>
    </source>
</evidence>
<dbReference type="Proteomes" id="UP001066276">
    <property type="component" value="Chromosome 10"/>
</dbReference>
<sequence length="101" mass="10976">MVSAAYRKVEADSVCGRPRTGIQCVPWPCPAVGCRLCSHRRSQAVQRKLASGTEGMCPISLACLFCNAWRVSQAEQKEVARPPKAAAMIIEEARAVNQTLC</sequence>
<dbReference type="EMBL" id="JANPWB010000014">
    <property type="protein sequence ID" value="KAJ1101554.1"/>
    <property type="molecule type" value="Genomic_DNA"/>
</dbReference>
<comment type="caution">
    <text evidence="1">The sequence shown here is derived from an EMBL/GenBank/DDBJ whole genome shotgun (WGS) entry which is preliminary data.</text>
</comment>